<feature type="compositionally biased region" description="Polar residues" evidence="1">
    <location>
        <begin position="539"/>
        <end position="551"/>
    </location>
</feature>
<dbReference type="InterPro" id="IPR036020">
    <property type="entry name" value="WW_dom_sf"/>
</dbReference>
<dbReference type="Pfam" id="PF00784">
    <property type="entry name" value="MyTH4"/>
    <property type="match status" value="1"/>
</dbReference>
<feature type="domain" description="WW" evidence="2">
    <location>
        <begin position="28"/>
        <end position="56"/>
    </location>
</feature>
<feature type="region of interest" description="Disordered" evidence="1">
    <location>
        <begin position="852"/>
        <end position="909"/>
    </location>
</feature>
<dbReference type="InterPro" id="IPR001202">
    <property type="entry name" value="WW_dom"/>
</dbReference>
<dbReference type="Gene3D" id="2.20.70.10">
    <property type="match status" value="1"/>
</dbReference>
<feature type="region of interest" description="Disordered" evidence="1">
    <location>
        <begin position="430"/>
        <end position="449"/>
    </location>
</feature>
<feature type="region of interest" description="Disordered" evidence="1">
    <location>
        <begin position="87"/>
        <end position="145"/>
    </location>
</feature>
<dbReference type="PROSITE" id="PS50020">
    <property type="entry name" value="WW_DOMAIN_2"/>
    <property type="match status" value="1"/>
</dbReference>
<dbReference type="CDD" id="cd00201">
    <property type="entry name" value="WW"/>
    <property type="match status" value="1"/>
</dbReference>
<feature type="region of interest" description="Disordered" evidence="1">
    <location>
        <begin position="262"/>
        <end position="421"/>
    </location>
</feature>
<feature type="compositionally biased region" description="Basic and acidic residues" evidence="1">
    <location>
        <begin position="281"/>
        <end position="297"/>
    </location>
</feature>
<feature type="domain" description="Rho-GAP" evidence="3">
    <location>
        <begin position="1350"/>
        <end position="1578"/>
    </location>
</feature>
<dbReference type="Gene3D" id="1.10.555.10">
    <property type="entry name" value="Rho GTPase activation protein"/>
    <property type="match status" value="1"/>
</dbReference>
<evidence type="ECO:0000313" key="5">
    <source>
        <dbReference type="EMBL" id="THD27547.1"/>
    </source>
</evidence>
<protein>
    <submittedName>
        <fullName evidence="5">Rho GTPase-activating protein 39</fullName>
    </submittedName>
</protein>
<dbReference type="PROSITE" id="PS50238">
    <property type="entry name" value="RHOGAP"/>
    <property type="match status" value="1"/>
</dbReference>
<dbReference type="InterPro" id="IPR000198">
    <property type="entry name" value="RhoGAP_dom"/>
</dbReference>
<dbReference type="InterPro" id="IPR008936">
    <property type="entry name" value="Rho_GTPase_activation_prot"/>
</dbReference>
<feature type="domain" description="MyTH4" evidence="4">
    <location>
        <begin position="974"/>
        <end position="1128"/>
    </location>
</feature>
<dbReference type="GO" id="GO:0005856">
    <property type="term" value="C:cytoskeleton"/>
    <property type="evidence" value="ECO:0007669"/>
    <property type="project" value="InterPro"/>
</dbReference>
<dbReference type="SMART" id="SM00324">
    <property type="entry name" value="RhoGAP"/>
    <property type="match status" value="1"/>
</dbReference>
<gene>
    <name evidence="5" type="ORF">D915_001566</name>
</gene>
<feature type="region of interest" description="Disordered" evidence="1">
    <location>
        <begin position="476"/>
        <end position="516"/>
    </location>
</feature>
<evidence type="ECO:0000259" key="2">
    <source>
        <dbReference type="PROSITE" id="PS50020"/>
    </source>
</evidence>
<dbReference type="PROSITE" id="PS51016">
    <property type="entry name" value="MYTH4"/>
    <property type="match status" value="1"/>
</dbReference>
<feature type="compositionally biased region" description="Polar residues" evidence="1">
    <location>
        <begin position="396"/>
        <end position="413"/>
    </location>
</feature>
<feature type="compositionally biased region" description="Basic and acidic residues" evidence="1">
    <location>
        <begin position="121"/>
        <end position="141"/>
    </location>
</feature>
<comment type="caution">
    <text evidence="5">The sequence shown here is derived from an EMBL/GenBank/DDBJ whole genome shotgun (WGS) entry which is preliminary data.</text>
</comment>
<feature type="compositionally biased region" description="Low complexity" evidence="1">
    <location>
        <begin position="363"/>
        <end position="373"/>
    </location>
</feature>
<evidence type="ECO:0000259" key="4">
    <source>
        <dbReference type="PROSITE" id="PS51016"/>
    </source>
</evidence>
<dbReference type="InterPro" id="IPR038185">
    <property type="entry name" value="MyTH4_dom_sf"/>
</dbReference>
<dbReference type="GO" id="GO:0007165">
    <property type="term" value="P:signal transduction"/>
    <property type="evidence" value="ECO:0007669"/>
    <property type="project" value="InterPro"/>
</dbReference>
<feature type="compositionally biased region" description="Polar residues" evidence="1">
    <location>
        <begin position="500"/>
        <end position="516"/>
    </location>
</feature>
<evidence type="ECO:0000256" key="1">
    <source>
        <dbReference type="SAM" id="MobiDB-lite"/>
    </source>
</evidence>
<evidence type="ECO:0000313" key="6">
    <source>
        <dbReference type="Proteomes" id="UP000230066"/>
    </source>
</evidence>
<dbReference type="GO" id="GO:0005737">
    <property type="term" value="C:cytoplasm"/>
    <property type="evidence" value="ECO:0007669"/>
    <property type="project" value="TreeGrafter"/>
</dbReference>
<evidence type="ECO:0000259" key="3">
    <source>
        <dbReference type="PROSITE" id="PS50238"/>
    </source>
</evidence>
<organism evidence="5 6">
    <name type="scientific">Fasciola hepatica</name>
    <name type="common">Liver fluke</name>
    <dbReference type="NCBI Taxonomy" id="6192"/>
    <lineage>
        <taxon>Eukaryota</taxon>
        <taxon>Metazoa</taxon>
        <taxon>Spiralia</taxon>
        <taxon>Lophotrochozoa</taxon>
        <taxon>Platyhelminthes</taxon>
        <taxon>Trematoda</taxon>
        <taxon>Digenea</taxon>
        <taxon>Plagiorchiida</taxon>
        <taxon>Echinostomata</taxon>
        <taxon>Echinostomatoidea</taxon>
        <taxon>Fasciolidae</taxon>
        <taxon>Fasciola</taxon>
    </lineage>
</organism>
<dbReference type="Gene3D" id="1.25.40.530">
    <property type="entry name" value="MyTH4 domain"/>
    <property type="match status" value="1"/>
</dbReference>
<proteinExistence type="predicted"/>
<dbReference type="Pfam" id="PF00620">
    <property type="entry name" value="RhoGAP"/>
    <property type="match status" value="1"/>
</dbReference>
<name>A0A4E0RYT1_FASHE</name>
<dbReference type="EMBL" id="JXXN02000391">
    <property type="protein sequence ID" value="THD27547.1"/>
    <property type="molecule type" value="Genomic_DNA"/>
</dbReference>
<dbReference type="PANTHER" id="PTHR45876:SF8">
    <property type="entry name" value="FI04035P"/>
    <property type="match status" value="1"/>
</dbReference>
<feature type="compositionally biased region" description="Polar residues" evidence="1">
    <location>
        <begin position="577"/>
        <end position="589"/>
    </location>
</feature>
<dbReference type="SMART" id="SM00139">
    <property type="entry name" value="MyTH4"/>
    <property type="match status" value="1"/>
</dbReference>
<dbReference type="PANTHER" id="PTHR45876">
    <property type="entry name" value="FI04035P"/>
    <property type="match status" value="1"/>
</dbReference>
<dbReference type="SUPFAM" id="SSF51045">
    <property type="entry name" value="WW domain"/>
    <property type="match status" value="1"/>
</dbReference>
<feature type="region of interest" description="Disordered" evidence="1">
    <location>
        <begin position="539"/>
        <end position="589"/>
    </location>
</feature>
<dbReference type="SUPFAM" id="SSF48350">
    <property type="entry name" value="GTPase activation domain, GAP"/>
    <property type="match status" value="1"/>
</dbReference>
<dbReference type="InterPro" id="IPR000857">
    <property type="entry name" value="MyTH4_dom"/>
</dbReference>
<keyword evidence="6" id="KW-1185">Reference proteome</keyword>
<feature type="compositionally biased region" description="Polar residues" evidence="1">
    <location>
        <begin position="860"/>
        <end position="902"/>
    </location>
</feature>
<dbReference type="GO" id="GO:0005096">
    <property type="term" value="F:GTPase activator activity"/>
    <property type="evidence" value="ECO:0007669"/>
    <property type="project" value="TreeGrafter"/>
</dbReference>
<sequence length="1629" mass="179387">MYVNLDSGECCWEPPKNKTIKPLSSNQWWELFDVNAQRNYYYNSITRETVWQKPADGDIIPLANLQLLQQNMQMASATTHQDIGVLRRSNSKVSSTTGSRRVHTRKTPTCIPECNSQPSSDLDHSSRTEIPDCSRREEPPVPRRTSIDPINLAAEQLHRLSTQNTASGYRPYGNQRVRDWLLEAGVTWEYPITDAIEAAGQTVLDNSDSKNSGCLSDRPARRIHTLASPANAQSELPPSDHSPLSVSTPNVETMAERAAVDVTVARSGSNKPDLSGAWNPEEMRHCSESSRPQRDLRFTSGSFVKQPEARVSLAPSSTSDKTDGPWVKGNPGGEFATCVSQNAADRADTQRENTNQSRYYNGKQNQQQQQKQQHAMFKSERTVQPVPKSMNVDKTGVSTHQRAFPRTNPTASRPSPGGTVMRPARFSATTLDRPMNSSHPCVSSGDQRNSTGSVVLVQRNPAFNVVHFSNTDLRAAVPSTTNRTDPKSYPADGEGKSHSTHSVPQTSFDHASSSEMSFTLSNHPTAKLDYYQQDVKASPLNNNCISNHNGTSPNSSSPQPSSSTSSSSSSFSRASSGTALTNTDSSENKQIVHSVPERLLDSVVHEFSGPQRASLNQQEKTVLDFNPFQKQQQPTFCVTPGPEKIDSGIDPEQPPIPPPRSASTLGPNRVSQHCTSDFYRLSESGGMFIRSDPFALTQRPYTLYYPRYPNNVVLPQQMPHGDAALVSEGRVVSSLSRKDPARANVIPPNHRRPPPFVYQARPPYPMSGHTTIYYVHPFDGLGSALNYPINSSVCPSTVNHRLSSTSSPLLPSTAMELCGIESGGNAPLTGATSPSTATTWVSHSTATWDLEKSRAEQCPNVPSSQVELQSQPPTSSAQLTEVPSQTSGVSRTMDTTTSTSILPRSPSGGFIGPEELNDSVWFSSFDRDRAGVPSLPLFTLVQPGHPQFPAFISPFDWPRTLFKPDQDVVSLMSWTKSSFSKRLLLSTEPNMKKQAADTFKIVQSFMGDRKARLSLPDYGSIIVHRALNTVSLRDEIFAQLCKQTTGNPDIKSLTNGWALICVCLHYFPPNSKFRDALLAYLNTRAEAAVSLVFPSTTQSLKKVPSSLETAAAIASGLAPIVSELKPISNGHGPSYSQGTNTTRASTVGSVKSDVLLSESSELIDSELPISITGSACGRRTNAAQSNGSRQFEFTVGLWDRPTAAHFARVAPRWFIRALNVGPRKLLEAPSIEEICHVKDFILKPSIFGGTLTEMMRIQAYRFPHLRLPWIQIFLTEELLRLNGPVTEGVFRLSPDLDLVTEIRCQFEKLFEIFRVVHVCVLESEPVLADDQEHPPDCFRILRPPPAGWSLSLREFEPETAPSVAERHRTESQQSTPALANSVQLAGTFTWPLTPTRISSPPSEYVLLTPTDQWPRCLSSMAARLSTGEVQIDPHLAAGLLKLWLREMADPLVPVDLQPECLKAACQAEIFESQNLNGSDPNLFAETVSNPNPIHECCSLVRKIPPLERRSLLYLILLLQHLAKRENASRSLMDPRNLATVIAPNLMRSSSTNPRDLLENIRPQTLFVRLLITYLDVDTELQHLLASERTEADLCVLTEGSTVWSRDPGCNVWNAPVRVRLGPDNGFLPA</sequence>
<dbReference type="Proteomes" id="UP000230066">
    <property type="component" value="Unassembled WGS sequence"/>
</dbReference>
<accession>A0A4E0RYT1</accession>
<reference evidence="5" key="1">
    <citation type="submission" date="2019-03" db="EMBL/GenBank/DDBJ databases">
        <title>Improved annotation for the trematode Fasciola hepatica.</title>
        <authorList>
            <person name="Choi Y.-J."/>
            <person name="Martin J."/>
            <person name="Mitreva M."/>
        </authorList>
    </citation>
    <scope>NUCLEOTIDE SEQUENCE [LARGE SCALE GENOMIC DNA]</scope>
</reference>
<feature type="compositionally biased region" description="Low complexity" evidence="1">
    <location>
        <begin position="552"/>
        <end position="576"/>
    </location>
</feature>